<comment type="caution">
    <text evidence="1">The sequence shown here is derived from an EMBL/GenBank/DDBJ whole genome shotgun (WGS) entry which is preliminary data.</text>
</comment>
<name>A0A8J5TF90_ZIZPA</name>
<gene>
    <name evidence="1" type="ORF">GUJ93_ZPchr0006g41813</name>
</gene>
<sequence>MVPSAGEAAVETERRARFWWAQSGRRRMEGASVAFWAPARAFITAARDLLSAEGRQPSVAARWATTGGHGVATEGARAGQWRLRRGRTWCRRLRRGECGGGGIFEGGRAPSRCLRRRTATSSKRAACLAGGFGGGRRRLRRGACEATMCFEGGAGHSPVREPVEGKTEEEAMVGKALYGIFLLNFHLLLKTAGPAIEAHKTETMTTISPEIP</sequence>
<accession>A0A8J5TF90</accession>
<dbReference type="AlphaFoldDB" id="A0A8J5TF90"/>
<keyword evidence="2" id="KW-1185">Reference proteome</keyword>
<evidence type="ECO:0000313" key="2">
    <source>
        <dbReference type="Proteomes" id="UP000729402"/>
    </source>
</evidence>
<dbReference type="EMBL" id="JAAALK010000283">
    <property type="protein sequence ID" value="KAG8074661.1"/>
    <property type="molecule type" value="Genomic_DNA"/>
</dbReference>
<organism evidence="1 2">
    <name type="scientific">Zizania palustris</name>
    <name type="common">Northern wild rice</name>
    <dbReference type="NCBI Taxonomy" id="103762"/>
    <lineage>
        <taxon>Eukaryota</taxon>
        <taxon>Viridiplantae</taxon>
        <taxon>Streptophyta</taxon>
        <taxon>Embryophyta</taxon>
        <taxon>Tracheophyta</taxon>
        <taxon>Spermatophyta</taxon>
        <taxon>Magnoliopsida</taxon>
        <taxon>Liliopsida</taxon>
        <taxon>Poales</taxon>
        <taxon>Poaceae</taxon>
        <taxon>BOP clade</taxon>
        <taxon>Oryzoideae</taxon>
        <taxon>Oryzeae</taxon>
        <taxon>Zizaniinae</taxon>
        <taxon>Zizania</taxon>
    </lineage>
</organism>
<protein>
    <submittedName>
        <fullName evidence="1">Uncharacterized protein</fullName>
    </submittedName>
</protein>
<reference evidence="1" key="2">
    <citation type="submission" date="2021-02" db="EMBL/GenBank/DDBJ databases">
        <authorList>
            <person name="Kimball J.A."/>
            <person name="Haas M.W."/>
            <person name="Macchietto M."/>
            <person name="Kono T."/>
            <person name="Duquette J."/>
            <person name="Shao M."/>
        </authorList>
    </citation>
    <scope>NUCLEOTIDE SEQUENCE</scope>
    <source>
        <tissue evidence="1">Fresh leaf tissue</tissue>
    </source>
</reference>
<reference evidence="1" key="1">
    <citation type="journal article" date="2021" name="bioRxiv">
        <title>Whole Genome Assembly and Annotation of Northern Wild Rice, Zizania palustris L., Supports a Whole Genome Duplication in the Zizania Genus.</title>
        <authorList>
            <person name="Haas M."/>
            <person name="Kono T."/>
            <person name="Macchietto M."/>
            <person name="Millas R."/>
            <person name="McGilp L."/>
            <person name="Shao M."/>
            <person name="Duquette J."/>
            <person name="Hirsch C.N."/>
            <person name="Kimball J."/>
        </authorList>
    </citation>
    <scope>NUCLEOTIDE SEQUENCE</scope>
    <source>
        <tissue evidence="1">Fresh leaf tissue</tissue>
    </source>
</reference>
<evidence type="ECO:0000313" key="1">
    <source>
        <dbReference type="EMBL" id="KAG8074661.1"/>
    </source>
</evidence>
<dbReference type="Proteomes" id="UP000729402">
    <property type="component" value="Unassembled WGS sequence"/>
</dbReference>
<proteinExistence type="predicted"/>